<proteinExistence type="predicted"/>
<evidence type="ECO:0000313" key="2">
    <source>
        <dbReference type="Proteomes" id="UP000828251"/>
    </source>
</evidence>
<protein>
    <submittedName>
        <fullName evidence="1">Uncharacterized protein</fullName>
    </submittedName>
</protein>
<dbReference type="Proteomes" id="UP000828251">
    <property type="component" value="Unassembled WGS sequence"/>
</dbReference>
<dbReference type="AlphaFoldDB" id="A0A9D3V938"/>
<sequence>MQLLKMYDKSRNTIEEEVYSRDHSIEGENQVEIEAHNIYQTSARCKNMVNRPHQEGQGDEDLFHTIANVLKRVAIAS</sequence>
<gene>
    <name evidence="1" type="ORF">J1N35_025496</name>
</gene>
<reference evidence="1 2" key="1">
    <citation type="journal article" date="2021" name="Plant Biotechnol. J.">
        <title>Multi-omics assisted identification of the key and species-specific regulatory components of drought-tolerant mechanisms in Gossypium stocksii.</title>
        <authorList>
            <person name="Yu D."/>
            <person name="Ke L."/>
            <person name="Zhang D."/>
            <person name="Wu Y."/>
            <person name="Sun Y."/>
            <person name="Mei J."/>
            <person name="Sun J."/>
            <person name="Sun Y."/>
        </authorList>
    </citation>
    <scope>NUCLEOTIDE SEQUENCE [LARGE SCALE GENOMIC DNA]</scope>
    <source>
        <strain evidence="2">cv. E1</strain>
        <tissue evidence="1">Leaf</tissue>
    </source>
</reference>
<evidence type="ECO:0000313" key="1">
    <source>
        <dbReference type="EMBL" id="KAH1073168.1"/>
    </source>
</evidence>
<keyword evidence="2" id="KW-1185">Reference proteome</keyword>
<comment type="caution">
    <text evidence="1">The sequence shown here is derived from an EMBL/GenBank/DDBJ whole genome shotgun (WGS) entry which is preliminary data.</text>
</comment>
<dbReference type="EMBL" id="JAIQCV010000008">
    <property type="protein sequence ID" value="KAH1073168.1"/>
    <property type="molecule type" value="Genomic_DNA"/>
</dbReference>
<organism evidence="1 2">
    <name type="scientific">Gossypium stocksii</name>
    <dbReference type="NCBI Taxonomy" id="47602"/>
    <lineage>
        <taxon>Eukaryota</taxon>
        <taxon>Viridiplantae</taxon>
        <taxon>Streptophyta</taxon>
        <taxon>Embryophyta</taxon>
        <taxon>Tracheophyta</taxon>
        <taxon>Spermatophyta</taxon>
        <taxon>Magnoliopsida</taxon>
        <taxon>eudicotyledons</taxon>
        <taxon>Gunneridae</taxon>
        <taxon>Pentapetalae</taxon>
        <taxon>rosids</taxon>
        <taxon>malvids</taxon>
        <taxon>Malvales</taxon>
        <taxon>Malvaceae</taxon>
        <taxon>Malvoideae</taxon>
        <taxon>Gossypium</taxon>
    </lineage>
</organism>
<name>A0A9D3V938_9ROSI</name>
<accession>A0A9D3V938</accession>